<gene>
    <name evidence="2" type="ORF">QO011_001907</name>
</gene>
<keyword evidence="1" id="KW-1133">Transmembrane helix</keyword>
<evidence type="ECO:0000313" key="2">
    <source>
        <dbReference type="EMBL" id="MDQ0468907.1"/>
    </source>
</evidence>
<organism evidence="2 3">
    <name type="scientific">Labrys wisconsinensis</name>
    <dbReference type="NCBI Taxonomy" id="425677"/>
    <lineage>
        <taxon>Bacteria</taxon>
        <taxon>Pseudomonadati</taxon>
        <taxon>Pseudomonadota</taxon>
        <taxon>Alphaproteobacteria</taxon>
        <taxon>Hyphomicrobiales</taxon>
        <taxon>Xanthobacteraceae</taxon>
        <taxon>Labrys</taxon>
    </lineage>
</organism>
<proteinExistence type="predicted"/>
<dbReference type="RefSeq" id="WP_307270732.1">
    <property type="nucleotide sequence ID" value="NZ_JAUSVX010000002.1"/>
</dbReference>
<dbReference type="Proteomes" id="UP001242480">
    <property type="component" value="Unassembled WGS sequence"/>
</dbReference>
<comment type="caution">
    <text evidence="2">The sequence shown here is derived from an EMBL/GenBank/DDBJ whole genome shotgun (WGS) entry which is preliminary data.</text>
</comment>
<keyword evidence="1" id="KW-0472">Membrane</keyword>
<name>A0ABU0J3R6_9HYPH</name>
<reference evidence="2 3" key="1">
    <citation type="submission" date="2023-07" db="EMBL/GenBank/DDBJ databases">
        <title>Genomic Encyclopedia of Type Strains, Phase IV (KMG-IV): sequencing the most valuable type-strain genomes for metagenomic binning, comparative biology and taxonomic classification.</title>
        <authorList>
            <person name="Goeker M."/>
        </authorList>
    </citation>
    <scope>NUCLEOTIDE SEQUENCE [LARGE SCALE GENOMIC DNA]</scope>
    <source>
        <strain evidence="2 3">DSM 19619</strain>
    </source>
</reference>
<feature type="transmembrane region" description="Helical" evidence="1">
    <location>
        <begin position="6"/>
        <end position="24"/>
    </location>
</feature>
<keyword evidence="1" id="KW-0812">Transmembrane</keyword>
<evidence type="ECO:0000313" key="3">
    <source>
        <dbReference type="Proteomes" id="UP001242480"/>
    </source>
</evidence>
<protein>
    <recommendedName>
        <fullName evidence="4">ATP synthase F0 subunit 8</fullName>
    </recommendedName>
</protein>
<evidence type="ECO:0000256" key="1">
    <source>
        <dbReference type="SAM" id="Phobius"/>
    </source>
</evidence>
<accession>A0ABU0J3R6</accession>
<sequence>MVYVIIIAAVIAAYLALQWLITPLDSYLSARVWRNAVKSGKRVVDRRPRFGKGSRSTPAR</sequence>
<dbReference type="EMBL" id="JAUSVX010000002">
    <property type="protein sequence ID" value="MDQ0468907.1"/>
    <property type="molecule type" value="Genomic_DNA"/>
</dbReference>
<evidence type="ECO:0008006" key="4">
    <source>
        <dbReference type="Google" id="ProtNLM"/>
    </source>
</evidence>
<keyword evidence="3" id="KW-1185">Reference proteome</keyword>